<reference evidence="3" key="1">
    <citation type="submission" date="2019-05" db="EMBL/GenBank/DDBJ databases">
        <title>Metatranscriptomic reconstruction reveals RNA viruses with the potential to shape carbon cycling in soil.</title>
        <authorList>
            <person name="Starr E.P."/>
            <person name="Nuccio E."/>
            <person name="Pett-Ridge J."/>
            <person name="Banfield J.F."/>
            <person name="Firestone M.K."/>
        </authorList>
    </citation>
    <scope>NUCLEOTIDE SEQUENCE</scope>
    <source>
        <strain evidence="3">H2_Rhizo_Litter_49_scaffold_14350</strain>
    </source>
</reference>
<accession>A0A514D9P9</accession>
<proteinExistence type="predicted"/>
<gene>
    <name evidence="3" type="ORF">H2RhizoL4914350_000002</name>
</gene>
<feature type="compositionally biased region" description="Polar residues" evidence="1">
    <location>
        <begin position="54"/>
        <end position="73"/>
    </location>
</feature>
<evidence type="ECO:0000256" key="1">
    <source>
        <dbReference type="SAM" id="MobiDB-lite"/>
    </source>
</evidence>
<name>A0A514D9P9_9VIRU</name>
<feature type="region of interest" description="Disordered" evidence="1">
    <location>
        <begin position="40"/>
        <end position="90"/>
    </location>
</feature>
<dbReference type="EMBL" id="MN035444">
    <property type="protein sequence ID" value="QDH90332.1"/>
    <property type="molecule type" value="Genomic_RNA"/>
</dbReference>
<protein>
    <submittedName>
        <fullName evidence="3">Uncharacterized protein</fullName>
    </submittedName>
</protein>
<evidence type="ECO:0000256" key="2">
    <source>
        <dbReference type="SAM" id="Phobius"/>
    </source>
</evidence>
<keyword evidence="2" id="KW-1133">Transmembrane helix</keyword>
<sequence>MSRHSAYHSDIVLAFLIRLWLILGILAISAIVLAGCSGSRTQDDVFPRKKEDTSSGTQQLAEGEGNQTRNHQPQRGCDEKSDSALTRPLL</sequence>
<feature type="transmembrane region" description="Helical" evidence="2">
    <location>
        <begin position="12"/>
        <end position="34"/>
    </location>
</feature>
<keyword evidence="2" id="KW-0812">Transmembrane</keyword>
<evidence type="ECO:0000313" key="3">
    <source>
        <dbReference type="EMBL" id="QDH90332.1"/>
    </source>
</evidence>
<organism evidence="3">
    <name type="scientific">Leviviridae sp</name>
    <dbReference type="NCBI Taxonomy" id="2027243"/>
    <lineage>
        <taxon>Viruses</taxon>
        <taxon>Riboviria</taxon>
        <taxon>Orthornavirae</taxon>
        <taxon>Lenarviricota</taxon>
        <taxon>Leviviricetes</taxon>
        <taxon>Norzivirales</taxon>
        <taxon>Fiersviridae</taxon>
    </lineage>
</organism>
<feature type="compositionally biased region" description="Basic and acidic residues" evidence="1">
    <location>
        <begin position="41"/>
        <end position="53"/>
    </location>
</feature>
<keyword evidence="2" id="KW-0472">Membrane</keyword>